<dbReference type="AlphaFoldDB" id="A0AA41U0M2"/>
<comment type="caution">
    <text evidence="2">The sequence shown here is derived from an EMBL/GenBank/DDBJ whole genome shotgun (WGS) entry which is preliminary data.</text>
</comment>
<dbReference type="Proteomes" id="UP001165378">
    <property type="component" value="Unassembled WGS sequence"/>
</dbReference>
<feature type="domain" description="DUF397" evidence="1">
    <location>
        <begin position="12"/>
        <end position="30"/>
    </location>
</feature>
<accession>A0AA41U0M2</accession>
<name>A0AA41U0M2_9ACTN</name>
<dbReference type="EMBL" id="JAKFHA010000002">
    <property type="protein sequence ID" value="MCF2526547.1"/>
    <property type="molecule type" value="Genomic_DNA"/>
</dbReference>
<gene>
    <name evidence="2" type="ORF">LZ495_04830</name>
</gene>
<dbReference type="InterPro" id="IPR007278">
    <property type="entry name" value="DUF397"/>
</dbReference>
<organism evidence="2 3">
    <name type="scientific">Yinghuangia soli</name>
    <dbReference type="NCBI Taxonomy" id="2908204"/>
    <lineage>
        <taxon>Bacteria</taxon>
        <taxon>Bacillati</taxon>
        <taxon>Actinomycetota</taxon>
        <taxon>Actinomycetes</taxon>
        <taxon>Kitasatosporales</taxon>
        <taxon>Streptomycetaceae</taxon>
        <taxon>Yinghuangia</taxon>
    </lineage>
</organism>
<sequence>MKRITPDVCASAWRKSSYSNDDGGACVEVADGFATKWRKSSYSNADGGACVEVADGFPVVPVRDSKDPARGMLTVAPSSWAVMTDALKAR</sequence>
<evidence type="ECO:0000313" key="2">
    <source>
        <dbReference type="EMBL" id="MCF2526547.1"/>
    </source>
</evidence>
<evidence type="ECO:0000313" key="3">
    <source>
        <dbReference type="Proteomes" id="UP001165378"/>
    </source>
</evidence>
<dbReference type="Pfam" id="PF04149">
    <property type="entry name" value="DUF397"/>
    <property type="match status" value="2"/>
</dbReference>
<dbReference type="RefSeq" id="WP_235050655.1">
    <property type="nucleotide sequence ID" value="NZ_JAKFHA010000002.1"/>
</dbReference>
<reference evidence="2" key="1">
    <citation type="submission" date="2022-01" db="EMBL/GenBank/DDBJ databases">
        <title>Genome-Based Taxonomic Classification of the Phylum Actinobacteria.</title>
        <authorList>
            <person name="Gao Y."/>
        </authorList>
    </citation>
    <scope>NUCLEOTIDE SEQUENCE</scope>
    <source>
        <strain evidence="2">KLBMP 8922</strain>
    </source>
</reference>
<feature type="domain" description="DUF397" evidence="1">
    <location>
        <begin position="36"/>
        <end position="88"/>
    </location>
</feature>
<keyword evidence="3" id="KW-1185">Reference proteome</keyword>
<evidence type="ECO:0000259" key="1">
    <source>
        <dbReference type="Pfam" id="PF04149"/>
    </source>
</evidence>
<proteinExistence type="predicted"/>
<protein>
    <submittedName>
        <fullName evidence="2">DUF397 domain-containing protein</fullName>
    </submittedName>
</protein>